<dbReference type="EMBL" id="JBHUMM010000043">
    <property type="protein sequence ID" value="MFD2672807.1"/>
    <property type="molecule type" value="Genomic_DNA"/>
</dbReference>
<dbReference type="Proteomes" id="UP001597497">
    <property type="component" value="Unassembled WGS sequence"/>
</dbReference>
<dbReference type="InterPro" id="IPR008972">
    <property type="entry name" value="Cupredoxin"/>
</dbReference>
<evidence type="ECO:0000313" key="1">
    <source>
        <dbReference type="EMBL" id="MFD2672807.1"/>
    </source>
</evidence>
<gene>
    <name evidence="1" type="ORF">ACFSUC_14660</name>
</gene>
<reference evidence="2" key="1">
    <citation type="journal article" date="2019" name="Int. J. Syst. Evol. Microbiol.">
        <title>The Global Catalogue of Microorganisms (GCM) 10K type strain sequencing project: providing services to taxonomists for standard genome sequencing and annotation.</title>
        <authorList>
            <consortium name="The Broad Institute Genomics Platform"/>
            <consortium name="The Broad Institute Genome Sequencing Center for Infectious Disease"/>
            <person name="Wu L."/>
            <person name="Ma J."/>
        </authorList>
    </citation>
    <scope>NUCLEOTIDE SEQUENCE [LARGE SCALE GENOMIC DNA]</scope>
    <source>
        <strain evidence="2">KCTC 33676</strain>
    </source>
</reference>
<dbReference type="RefSeq" id="WP_379930369.1">
    <property type="nucleotide sequence ID" value="NZ_JBHUMM010000043.1"/>
</dbReference>
<dbReference type="SUPFAM" id="SSF49503">
    <property type="entry name" value="Cupredoxins"/>
    <property type="match status" value="1"/>
</dbReference>
<comment type="caution">
    <text evidence="1">The sequence shown here is derived from an EMBL/GenBank/DDBJ whole genome shotgun (WGS) entry which is preliminary data.</text>
</comment>
<name>A0ABW5RFL1_9BACL</name>
<proteinExistence type="predicted"/>
<protein>
    <recommendedName>
        <fullName evidence="3">Cytochrome C oxidase subunit II</fullName>
    </recommendedName>
</protein>
<organism evidence="1 2">
    <name type="scientific">Marinicrinis sediminis</name>
    <dbReference type="NCBI Taxonomy" id="1652465"/>
    <lineage>
        <taxon>Bacteria</taxon>
        <taxon>Bacillati</taxon>
        <taxon>Bacillota</taxon>
        <taxon>Bacilli</taxon>
        <taxon>Bacillales</taxon>
        <taxon>Paenibacillaceae</taxon>
    </lineage>
</organism>
<keyword evidence="2" id="KW-1185">Reference proteome</keyword>
<sequence>MHKWVMLGLMVIAGLLAVTLSITSIETKEETAEEAPKENEVRFEAENFKFDQEEYTIKAGEPMVLSMVNKRGGGIHAVEIEGTDIYLEDGDSVEHTFEPGTYEIKCAIMCGTGHDDMVSTLIVE</sequence>
<dbReference type="Gene3D" id="2.60.40.420">
    <property type="entry name" value="Cupredoxins - blue copper proteins"/>
    <property type="match status" value="1"/>
</dbReference>
<accession>A0ABW5RFL1</accession>
<evidence type="ECO:0008006" key="3">
    <source>
        <dbReference type="Google" id="ProtNLM"/>
    </source>
</evidence>
<evidence type="ECO:0000313" key="2">
    <source>
        <dbReference type="Proteomes" id="UP001597497"/>
    </source>
</evidence>